<dbReference type="OrthoDB" id="5988638at2759"/>
<evidence type="ECO:0000313" key="1">
    <source>
        <dbReference type="EMBL" id="CAB3979808.1"/>
    </source>
</evidence>
<dbReference type="AlphaFoldDB" id="A0A6S7FKD9"/>
<keyword evidence="2" id="KW-1185">Reference proteome</keyword>
<evidence type="ECO:0000313" key="2">
    <source>
        <dbReference type="Proteomes" id="UP001152795"/>
    </source>
</evidence>
<reference evidence="1" key="1">
    <citation type="submission" date="2020-04" db="EMBL/GenBank/DDBJ databases">
        <authorList>
            <person name="Alioto T."/>
            <person name="Alioto T."/>
            <person name="Gomez Garrido J."/>
        </authorList>
    </citation>
    <scope>NUCLEOTIDE SEQUENCE</scope>
    <source>
        <strain evidence="1">A484AB</strain>
    </source>
</reference>
<sequence length="173" mass="19145">MCYSNFDSCLKFTTPDQLAAYSNKVLCKEVSMEFPIYNAVVTGACKASSSCNEIATTNAIALATSAIAKVVNPTMSAVAYRISTVLFHSGISHVDVQRLNRLGICMSSDSVINLHEKMGENFDYAAKKWKKEIEENNSTLLFVREIEGKMLNRSNDDMHLDTTLNLDEDSLKA</sequence>
<gene>
    <name evidence="1" type="ORF">PACLA_8A008271</name>
</gene>
<dbReference type="EMBL" id="CACRXK020000232">
    <property type="protein sequence ID" value="CAB3979808.1"/>
    <property type="molecule type" value="Genomic_DNA"/>
</dbReference>
<comment type="caution">
    <text evidence="1">The sequence shown here is derived from an EMBL/GenBank/DDBJ whole genome shotgun (WGS) entry which is preliminary data.</text>
</comment>
<proteinExistence type="predicted"/>
<dbReference type="Proteomes" id="UP001152795">
    <property type="component" value="Unassembled WGS sequence"/>
</dbReference>
<protein>
    <submittedName>
        <fullName evidence="1">Uncharacterized protein</fullName>
    </submittedName>
</protein>
<organism evidence="1 2">
    <name type="scientific">Paramuricea clavata</name>
    <name type="common">Red gorgonian</name>
    <name type="synonym">Violescent sea-whip</name>
    <dbReference type="NCBI Taxonomy" id="317549"/>
    <lineage>
        <taxon>Eukaryota</taxon>
        <taxon>Metazoa</taxon>
        <taxon>Cnidaria</taxon>
        <taxon>Anthozoa</taxon>
        <taxon>Octocorallia</taxon>
        <taxon>Malacalcyonacea</taxon>
        <taxon>Plexauridae</taxon>
        <taxon>Paramuricea</taxon>
    </lineage>
</organism>
<name>A0A6S7FKD9_PARCT</name>
<accession>A0A6S7FKD9</accession>